<dbReference type="GO" id="GO:0015934">
    <property type="term" value="C:large ribosomal subunit"/>
    <property type="evidence" value="ECO:0007669"/>
    <property type="project" value="InterPro"/>
</dbReference>
<organism evidence="4">
    <name type="scientific">marine metagenome</name>
    <dbReference type="NCBI Taxonomy" id="408172"/>
    <lineage>
        <taxon>unclassified sequences</taxon>
        <taxon>metagenomes</taxon>
        <taxon>ecological metagenomes</taxon>
    </lineage>
</organism>
<dbReference type="InterPro" id="IPR022973">
    <property type="entry name" value="Ribosomal_uL10_bac"/>
</dbReference>
<dbReference type="InterPro" id="IPR043141">
    <property type="entry name" value="Ribosomal_uL10-like_sf"/>
</dbReference>
<dbReference type="EMBL" id="UINC01001935">
    <property type="protein sequence ID" value="SUZ90938.1"/>
    <property type="molecule type" value="Genomic_DNA"/>
</dbReference>
<dbReference type="PROSITE" id="PS01109">
    <property type="entry name" value="RIBOSOMAL_L10"/>
    <property type="match status" value="1"/>
</dbReference>
<evidence type="ECO:0000313" key="4">
    <source>
        <dbReference type="EMBL" id="SUZ90938.1"/>
    </source>
</evidence>
<dbReference type="CDD" id="cd05797">
    <property type="entry name" value="Ribosomal_L10"/>
    <property type="match status" value="1"/>
</dbReference>
<keyword evidence="3" id="KW-0687">Ribonucleoprotein</keyword>
<dbReference type="Gene3D" id="6.10.250.290">
    <property type="match status" value="1"/>
</dbReference>
<dbReference type="InterPro" id="IPR001790">
    <property type="entry name" value="Ribosomal_uL10"/>
</dbReference>
<evidence type="ECO:0008006" key="5">
    <source>
        <dbReference type="Google" id="ProtNLM"/>
    </source>
</evidence>
<dbReference type="PANTHER" id="PTHR11560">
    <property type="entry name" value="39S RIBOSOMAL PROTEIN L10, MITOCHONDRIAL"/>
    <property type="match status" value="1"/>
</dbReference>
<comment type="similarity">
    <text evidence="1">Belongs to the universal ribosomal protein uL10 family.</text>
</comment>
<name>A0A381RIZ2_9ZZZZ</name>
<dbReference type="InterPro" id="IPR047865">
    <property type="entry name" value="Ribosomal_uL10_bac_type"/>
</dbReference>
<dbReference type="NCBIfam" id="NF000955">
    <property type="entry name" value="PRK00099.1-1"/>
    <property type="match status" value="1"/>
</dbReference>
<evidence type="ECO:0000256" key="1">
    <source>
        <dbReference type="ARBA" id="ARBA00008889"/>
    </source>
</evidence>
<keyword evidence="2" id="KW-0689">Ribosomal protein</keyword>
<dbReference type="InterPro" id="IPR002363">
    <property type="entry name" value="Ribosomal_uL10_CS_bac"/>
</dbReference>
<sequence length="172" mass="19264">MPNDKNIKSVESLTEKMSRAKSIYFTDYLGLNVSDITKLRKEFYENDVEYLVVKNTLLKIASENNKISLSEDLFVGSTAIAVSYDEPVAAAKVIKGFIKKYNLPNVKGILFEGDYIAGEEFTKIADLPSKDESLTIFAMMIKSPMQNLATMLKSPMANFVNLLNNIKENKSS</sequence>
<evidence type="ECO:0000256" key="3">
    <source>
        <dbReference type="ARBA" id="ARBA00023274"/>
    </source>
</evidence>
<evidence type="ECO:0000256" key="2">
    <source>
        <dbReference type="ARBA" id="ARBA00022980"/>
    </source>
</evidence>
<dbReference type="SUPFAM" id="SSF160369">
    <property type="entry name" value="Ribosomal protein L10-like"/>
    <property type="match status" value="1"/>
</dbReference>
<protein>
    <recommendedName>
        <fullName evidence="5">50S ribosomal protein L10</fullName>
    </recommendedName>
</protein>
<accession>A0A381RIZ2</accession>
<dbReference type="GO" id="GO:0003735">
    <property type="term" value="F:structural constituent of ribosome"/>
    <property type="evidence" value="ECO:0007669"/>
    <property type="project" value="InterPro"/>
</dbReference>
<reference evidence="4" key="1">
    <citation type="submission" date="2018-05" db="EMBL/GenBank/DDBJ databases">
        <authorList>
            <person name="Lanie J.A."/>
            <person name="Ng W.-L."/>
            <person name="Kazmierczak K.M."/>
            <person name="Andrzejewski T.M."/>
            <person name="Davidsen T.M."/>
            <person name="Wayne K.J."/>
            <person name="Tettelin H."/>
            <person name="Glass J.I."/>
            <person name="Rusch D."/>
            <person name="Podicherti R."/>
            <person name="Tsui H.-C.T."/>
            <person name="Winkler M.E."/>
        </authorList>
    </citation>
    <scope>NUCLEOTIDE SEQUENCE</scope>
</reference>
<dbReference type="GO" id="GO:0006412">
    <property type="term" value="P:translation"/>
    <property type="evidence" value="ECO:0007669"/>
    <property type="project" value="InterPro"/>
</dbReference>
<gene>
    <name evidence="4" type="ORF">METZ01_LOCUS43792</name>
</gene>
<dbReference type="Pfam" id="PF00466">
    <property type="entry name" value="Ribosomal_L10"/>
    <property type="match status" value="1"/>
</dbReference>
<proteinExistence type="inferred from homology"/>
<dbReference type="HAMAP" id="MF_00362">
    <property type="entry name" value="Ribosomal_uL10"/>
    <property type="match status" value="1"/>
</dbReference>
<dbReference type="Gene3D" id="3.30.70.1730">
    <property type="match status" value="1"/>
</dbReference>
<dbReference type="AlphaFoldDB" id="A0A381RIZ2"/>